<keyword evidence="2" id="KW-1185">Reference proteome</keyword>
<evidence type="ECO:0000313" key="1">
    <source>
        <dbReference type="EMBL" id="KRZ16136.1"/>
    </source>
</evidence>
<dbReference type="AlphaFoldDB" id="A0A0V1HZR8"/>
<dbReference type="EMBL" id="JYDP01000013">
    <property type="protein sequence ID" value="KRZ16136.1"/>
    <property type="molecule type" value="Genomic_DNA"/>
</dbReference>
<sequence length="63" mass="6875">MALLTASCRLITLCSKSRVGISLELILFMKASRIISSQYCSADSLISGSIFILTVRTQSLECM</sequence>
<dbReference type="Proteomes" id="UP000055024">
    <property type="component" value="Unassembled WGS sequence"/>
</dbReference>
<gene>
    <name evidence="1" type="ORF">T11_6928</name>
</gene>
<dbReference type="OrthoDB" id="10578330at2759"/>
<organism evidence="1 2">
    <name type="scientific">Trichinella zimbabwensis</name>
    <dbReference type="NCBI Taxonomy" id="268475"/>
    <lineage>
        <taxon>Eukaryota</taxon>
        <taxon>Metazoa</taxon>
        <taxon>Ecdysozoa</taxon>
        <taxon>Nematoda</taxon>
        <taxon>Enoplea</taxon>
        <taxon>Dorylaimia</taxon>
        <taxon>Trichinellida</taxon>
        <taxon>Trichinellidae</taxon>
        <taxon>Trichinella</taxon>
    </lineage>
</organism>
<comment type="caution">
    <text evidence="1">The sequence shown here is derived from an EMBL/GenBank/DDBJ whole genome shotgun (WGS) entry which is preliminary data.</text>
</comment>
<evidence type="ECO:0000313" key="2">
    <source>
        <dbReference type="Proteomes" id="UP000055024"/>
    </source>
</evidence>
<protein>
    <submittedName>
        <fullName evidence="1">Uncharacterized protein</fullName>
    </submittedName>
</protein>
<accession>A0A0V1HZR8</accession>
<proteinExistence type="predicted"/>
<name>A0A0V1HZR8_9BILA</name>
<reference evidence="1 2" key="1">
    <citation type="submission" date="2015-01" db="EMBL/GenBank/DDBJ databases">
        <title>Evolution of Trichinella species and genotypes.</title>
        <authorList>
            <person name="Korhonen P.K."/>
            <person name="Edoardo P."/>
            <person name="Giuseppe L.R."/>
            <person name="Gasser R.B."/>
        </authorList>
    </citation>
    <scope>NUCLEOTIDE SEQUENCE [LARGE SCALE GENOMIC DNA]</scope>
    <source>
        <strain evidence="1">ISS1029</strain>
    </source>
</reference>